<comment type="similarity">
    <text evidence="1 2">Belongs to the BCP1 family.</text>
</comment>
<dbReference type="RefSeq" id="XP_031549608.1">
    <property type="nucleotide sequence ID" value="XM_031693748.1"/>
</dbReference>
<sequence length="324" mass="37110">MASGNSENRGKKRQIKQAESDEDSSSDECSSEESASDENFDEDMEIPVEFEAFPPAECDFRAMRNLLKQLFLKDSIDLSELANLIISQEKIGSIIKVVEEDETEEEKEKKEDGPSTSKGEEEEYEEEILGLITILDLVQYQEKKCIQQIKQLLLHKCKSSADPETQTKFKDILDSNKRVGLLFSERFINIPPQIALPLYQALRAELEEQHKKDKGGTLKYLLVLSKSYKEKQTGQSKKSKGKKAAKLQEKKNQDLNFSNVEDEILNKESTIKFSYPVKVDEEEILLGGNWSFDDTLLEPYRTVMIIPYDRMSTIIEQMEQLLAS</sequence>
<dbReference type="InterPro" id="IPR025602">
    <property type="entry name" value="BCP1_family"/>
</dbReference>
<dbReference type="KEGG" id="aten:116287117"/>
<dbReference type="GeneID" id="116287117"/>
<evidence type="ECO:0000313" key="4">
    <source>
        <dbReference type="Proteomes" id="UP000515163"/>
    </source>
</evidence>
<dbReference type="Proteomes" id="UP000515163">
    <property type="component" value="Unplaced"/>
</dbReference>
<dbReference type="GO" id="GO:0005634">
    <property type="term" value="C:nucleus"/>
    <property type="evidence" value="ECO:0007669"/>
    <property type="project" value="TreeGrafter"/>
</dbReference>
<protein>
    <recommendedName>
        <fullName evidence="2">Protein BCCIP homolog</fullName>
    </recommendedName>
</protein>
<dbReference type="FunCoup" id="A0A6P8H1U0">
    <property type="interactions" value="2291"/>
</dbReference>
<dbReference type="OrthoDB" id="27543at2759"/>
<accession>A0A6P8H1U0</accession>
<dbReference type="PANTHER" id="PTHR13261:SF0">
    <property type="entry name" value="BRCA2 AND CDKN1A-INTERACTING PROTEIN"/>
    <property type="match status" value="1"/>
</dbReference>
<evidence type="ECO:0000256" key="2">
    <source>
        <dbReference type="PIRNR" id="PIRNR028983"/>
    </source>
</evidence>
<organism evidence="4 5">
    <name type="scientific">Actinia tenebrosa</name>
    <name type="common">Australian red waratah sea anemone</name>
    <dbReference type="NCBI Taxonomy" id="6105"/>
    <lineage>
        <taxon>Eukaryota</taxon>
        <taxon>Metazoa</taxon>
        <taxon>Cnidaria</taxon>
        <taxon>Anthozoa</taxon>
        <taxon>Hexacorallia</taxon>
        <taxon>Actiniaria</taxon>
        <taxon>Actiniidae</taxon>
        <taxon>Actinia</taxon>
    </lineage>
</organism>
<feature type="compositionally biased region" description="Acidic residues" evidence="3">
    <location>
        <begin position="20"/>
        <end position="43"/>
    </location>
</feature>
<dbReference type="PIRSF" id="PIRSF028983">
    <property type="entry name" value="BCP1"/>
    <property type="match status" value="1"/>
</dbReference>
<feature type="region of interest" description="Disordered" evidence="3">
    <location>
        <begin position="99"/>
        <end position="123"/>
    </location>
</feature>
<evidence type="ECO:0000313" key="5">
    <source>
        <dbReference type="RefSeq" id="XP_031549608.1"/>
    </source>
</evidence>
<keyword evidence="4" id="KW-1185">Reference proteome</keyword>
<evidence type="ECO:0000256" key="1">
    <source>
        <dbReference type="ARBA" id="ARBA00006781"/>
    </source>
</evidence>
<feature type="region of interest" description="Disordered" evidence="3">
    <location>
        <begin position="1"/>
        <end position="43"/>
    </location>
</feature>
<reference evidence="5" key="1">
    <citation type="submission" date="2025-08" db="UniProtKB">
        <authorList>
            <consortium name="RefSeq"/>
        </authorList>
    </citation>
    <scope>IDENTIFICATION</scope>
    <source>
        <tissue evidence="5">Tentacle</tissue>
    </source>
</reference>
<proteinExistence type="inferred from homology"/>
<dbReference type="AlphaFoldDB" id="A0A6P8H1U0"/>
<dbReference type="InParanoid" id="A0A6P8H1U0"/>
<gene>
    <name evidence="5" type="primary">LOC116287117</name>
</gene>
<evidence type="ECO:0000256" key="3">
    <source>
        <dbReference type="SAM" id="MobiDB-lite"/>
    </source>
</evidence>
<name>A0A6P8H1U0_ACTTE</name>
<dbReference type="PANTHER" id="PTHR13261">
    <property type="entry name" value="BRCA2 AND CDKN1A INTERACTING PROTEIN"/>
    <property type="match status" value="1"/>
</dbReference>
<dbReference type="Pfam" id="PF13862">
    <property type="entry name" value="BCCIP"/>
    <property type="match status" value="1"/>
</dbReference>